<dbReference type="CDD" id="cd01948">
    <property type="entry name" value="EAL"/>
    <property type="match status" value="1"/>
</dbReference>
<dbReference type="InterPro" id="IPR035919">
    <property type="entry name" value="EAL_sf"/>
</dbReference>
<protein>
    <submittedName>
        <fullName evidence="2 3">EAL domain-containing protein</fullName>
    </submittedName>
</protein>
<dbReference type="InterPro" id="IPR050706">
    <property type="entry name" value="Cyclic-di-GMP_PDE-like"/>
</dbReference>
<feature type="domain" description="EAL" evidence="1">
    <location>
        <begin position="193"/>
        <end position="441"/>
    </location>
</feature>
<dbReference type="InterPro" id="IPR043128">
    <property type="entry name" value="Rev_trsase/Diguanyl_cyclase"/>
</dbReference>
<dbReference type="PANTHER" id="PTHR33121">
    <property type="entry name" value="CYCLIC DI-GMP PHOSPHODIESTERASE PDEF"/>
    <property type="match status" value="1"/>
</dbReference>
<proteinExistence type="predicted"/>
<comment type="caution">
    <text evidence="3">The sequence shown here is derived from an EMBL/GenBank/DDBJ whole genome shotgun (WGS) entry which is preliminary data.</text>
</comment>
<dbReference type="SMART" id="SM00052">
    <property type="entry name" value="EAL"/>
    <property type="match status" value="1"/>
</dbReference>
<evidence type="ECO:0000259" key="1">
    <source>
        <dbReference type="PROSITE" id="PS50883"/>
    </source>
</evidence>
<reference evidence="2 5" key="2">
    <citation type="submission" date="2023-07" db="EMBL/GenBank/DDBJ databases">
        <title>Genomic Encyclopedia of Type Strains, Phase IV (KMG-IV): sequencing the most valuable type-strain genomes for metagenomic binning, comparative biology and taxonomic classification.</title>
        <authorList>
            <person name="Goeker M."/>
        </authorList>
    </citation>
    <scope>NUCLEOTIDE SEQUENCE [LARGE SCALE GENOMIC DNA]</scope>
    <source>
        <strain evidence="2 5">DSM 14432</strain>
    </source>
</reference>
<dbReference type="SMART" id="SM00267">
    <property type="entry name" value="GGDEF"/>
    <property type="match status" value="1"/>
</dbReference>
<dbReference type="InterPro" id="IPR001633">
    <property type="entry name" value="EAL_dom"/>
</dbReference>
<dbReference type="Gene3D" id="3.30.70.270">
    <property type="match status" value="1"/>
</dbReference>
<dbReference type="Pfam" id="PF00990">
    <property type="entry name" value="GGDEF"/>
    <property type="match status" value="1"/>
</dbReference>
<name>A0A6I4UEA6_9SPHN</name>
<dbReference type="GO" id="GO:0071111">
    <property type="term" value="F:cyclic-guanylate-specific phosphodiesterase activity"/>
    <property type="evidence" value="ECO:0007669"/>
    <property type="project" value="InterPro"/>
</dbReference>
<dbReference type="InterPro" id="IPR000160">
    <property type="entry name" value="GGDEF_dom"/>
</dbReference>
<dbReference type="Pfam" id="PF00563">
    <property type="entry name" value="EAL"/>
    <property type="match status" value="1"/>
</dbReference>
<dbReference type="EMBL" id="WTYG01000002">
    <property type="protein sequence ID" value="MXP36044.1"/>
    <property type="molecule type" value="Genomic_DNA"/>
</dbReference>
<dbReference type="Gene3D" id="3.20.20.450">
    <property type="entry name" value="EAL domain"/>
    <property type="match status" value="1"/>
</dbReference>
<dbReference type="RefSeq" id="WP_160766977.1">
    <property type="nucleotide sequence ID" value="NZ_JAUSWK010000001.1"/>
</dbReference>
<evidence type="ECO:0000313" key="3">
    <source>
        <dbReference type="EMBL" id="MXP36044.1"/>
    </source>
</evidence>
<reference evidence="3 4" key="1">
    <citation type="submission" date="2019-12" db="EMBL/GenBank/DDBJ databases">
        <title>Genomic-based taxomic classification of the family Erythrobacteraceae.</title>
        <authorList>
            <person name="Xu L."/>
        </authorList>
    </citation>
    <scope>NUCLEOTIDE SEQUENCE [LARGE SCALE GENOMIC DNA]</scope>
    <source>
        <strain evidence="3 4">CGMCC 1.8703</strain>
    </source>
</reference>
<gene>
    <name evidence="3" type="ORF">GRI55_09685</name>
    <name evidence="2" type="ORF">QOZ97_000450</name>
</gene>
<dbReference type="EMBL" id="JAUSWK010000001">
    <property type="protein sequence ID" value="MDQ0564940.1"/>
    <property type="molecule type" value="Genomic_DNA"/>
</dbReference>
<dbReference type="AlphaFoldDB" id="A0A6I4UEA6"/>
<sequence>MATNPQEPMRKTRDALTGLADQPSARETIARWQREWPSDTIACPIQAMLITLGRIDNVNVAFGELAGDGALVEVAQRIKHFAADELESSNAWVAARLNGGTFLLLARQECSRERWQWLAEALADAIALPIASPEGGGSSLRLWPRIALMRVTEKDDPESVLERLAAVAEGMRESNRRRIDWSTGEAAHAGRSNRQFEADLLAAIDRNEIQILFQPQYSLEDDRIIGAEALARWDHPVVGRIGGGALFQIAERADHIAHLSRHIVARALEEALAWPKHLQLSINITPVDLAVENFAIDFAQMAERIGFPLGRITLELVEQVLLADLDRVSRVLDQLKLFGVQIALDDFGAGFCNFRYLKVLPIDCIKLDRSMLDGVLEDERDKAVVHAIVAMAAALDLTVVVEGVEQEAQREFMQAAGCKAYQGFLRAKPMTAQEFLRLANS</sequence>
<dbReference type="PANTHER" id="PTHR33121:SF79">
    <property type="entry name" value="CYCLIC DI-GMP PHOSPHODIESTERASE PDED-RELATED"/>
    <property type="match status" value="1"/>
</dbReference>
<dbReference type="Proteomes" id="UP000439914">
    <property type="component" value="Unassembled WGS sequence"/>
</dbReference>
<dbReference type="PROSITE" id="PS50883">
    <property type="entry name" value="EAL"/>
    <property type="match status" value="1"/>
</dbReference>
<dbReference type="GeneID" id="93685293"/>
<dbReference type="InterPro" id="IPR029787">
    <property type="entry name" value="Nucleotide_cyclase"/>
</dbReference>
<evidence type="ECO:0000313" key="4">
    <source>
        <dbReference type="Proteomes" id="UP000439914"/>
    </source>
</evidence>
<evidence type="ECO:0000313" key="2">
    <source>
        <dbReference type="EMBL" id="MDQ0564940.1"/>
    </source>
</evidence>
<evidence type="ECO:0000313" key="5">
    <source>
        <dbReference type="Proteomes" id="UP001238601"/>
    </source>
</evidence>
<dbReference type="SUPFAM" id="SSF55073">
    <property type="entry name" value="Nucleotide cyclase"/>
    <property type="match status" value="1"/>
</dbReference>
<accession>A0A6I4UEA6</accession>
<organism evidence="3 4">
    <name type="scientific">Qipengyuania citrea</name>
    <dbReference type="NCBI Taxonomy" id="225971"/>
    <lineage>
        <taxon>Bacteria</taxon>
        <taxon>Pseudomonadati</taxon>
        <taxon>Pseudomonadota</taxon>
        <taxon>Alphaproteobacteria</taxon>
        <taxon>Sphingomonadales</taxon>
        <taxon>Erythrobacteraceae</taxon>
        <taxon>Qipengyuania</taxon>
    </lineage>
</organism>
<dbReference type="Proteomes" id="UP001238601">
    <property type="component" value="Unassembled WGS sequence"/>
</dbReference>
<keyword evidence="5" id="KW-1185">Reference proteome</keyword>
<dbReference type="SUPFAM" id="SSF141868">
    <property type="entry name" value="EAL domain-like"/>
    <property type="match status" value="1"/>
</dbReference>